<reference evidence="2" key="2">
    <citation type="submission" date="2021-03" db="UniProtKB">
        <authorList>
            <consortium name="EnsemblPlants"/>
        </authorList>
    </citation>
    <scope>IDENTIFICATION</scope>
</reference>
<accession>A0A803P2Q7</accession>
<dbReference type="PANTHER" id="PTHR47074">
    <property type="entry name" value="BNAC02G40300D PROTEIN"/>
    <property type="match status" value="1"/>
</dbReference>
<reference evidence="2" key="1">
    <citation type="submission" date="2018-11" db="EMBL/GenBank/DDBJ databases">
        <authorList>
            <person name="Grassa J C."/>
        </authorList>
    </citation>
    <scope>NUCLEOTIDE SEQUENCE [LARGE SCALE GENOMIC DNA]</scope>
</reference>
<proteinExistence type="predicted"/>
<keyword evidence="3" id="KW-1185">Reference proteome</keyword>
<evidence type="ECO:0000313" key="2">
    <source>
        <dbReference type="EnsemblPlants" id="cds.evm.model.02.81"/>
    </source>
</evidence>
<protein>
    <recommendedName>
        <fullName evidence="1">RNase H type-1 domain-containing protein</fullName>
    </recommendedName>
</protein>
<sequence>MLHNFSPKSLDIIEVVTTLQHGNKMIKDHIGPIWWETPEVGNLVINVDAALDDQMKTNSSKGVIRDHLGSVIHSFYTFLSHTVNPLLAELRAIEEGLLWVNKLHLYKFSISDCLNAINRVNMSLMNRGDLEFFILKIRNELLNPNCKGLYFIP</sequence>
<evidence type="ECO:0000313" key="3">
    <source>
        <dbReference type="Proteomes" id="UP000596661"/>
    </source>
</evidence>
<dbReference type="EMBL" id="UZAU01000084">
    <property type="status" value="NOT_ANNOTATED_CDS"/>
    <property type="molecule type" value="Genomic_DNA"/>
</dbReference>
<organism evidence="2 3">
    <name type="scientific">Cannabis sativa</name>
    <name type="common">Hemp</name>
    <name type="synonym">Marijuana</name>
    <dbReference type="NCBI Taxonomy" id="3483"/>
    <lineage>
        <taxon>Eukaryota</taxon>
        <taxon>Viridiplantae</taxon>
        <taxon>Streptophyta</taxon>
        <taxon>Embryophyta</taxon>
        <taxon>Tracheophyta</taxon>
        <taxon>Spermatophyta</taxon>
        <taxon>Magnoliopsida</taxon>
        <taxon>eudicotyledons</taxon>
        <taxon>Gunneridae</taxon>
        <taxon>Pentapetalae</taxon>
        <taxon>rosids</taxon>
        <taxon>fabids</taxon>
        <taxon>Rosales</taxon>
        <taxon>Cannabaceae</taxon>
        <taxon>Cannabis</taxon>
    </lineage>
</organism>
<name>A0A803P2Q7_CANSA</name>
<dbReference type="InterPro" id="IPR052929">
    <property type="entry name" value="RNase_H-like_EbsB-rel"/>
</dbReference>
<dbReference type="GO" id="GO:0003676">
    <property type="term" value="F:nucleic acid binding"/>
    <property type="evidence" value="ECO:0007669"/>
    <property type="project" value="InterPro"/>
</dbReference>
<dbReference type="AlphaFoldDB" id="A0A803P2Q7"/>
<dbReference type="InterPro" id="IPR002156">
    <property type="entry name" value="RNaseH_domain"/>
</dbReference>
<evidence type="ECO:0000259" key="1">
    <source>
        <dbReference type="Pfam" id="PF13456"/>
    </source>
</evidence>
<dbReference type="Gramene" id="evm.model.02.81">
    <property type="protein sequence ID" value="cds.evm.model.02.81"/>
    <property type="gene ID" value="evm.TU.02.81"/>
</dbReference>
<dbReference type="Proteomes" id="UP000596661">
    <property type="component" value="Chromosome 2"/>
</dbReference>
<dbReference type="EnsemblPlants" id="evm.model.02.81">
    <property type="protein sequence ID" value="cds.evm.model.02.81"/>
    <property type="gene ID" value="evm.TU.02.81"/>
</dbReference>
<dbReference type="Pfam" id="PF13456">
    <property type="entry name" value="RVT_3"/>
    <property type="match status" value="1"/>
</dbReference>
<dbReference type="GO" id="GO:0004523">
    <property type="term" value="F:RNA-DNA hybrid ribonuclease activity"/>
    <property type="evidence" value="ECO:0007669"/>
    <property type="project" value="InterPro"/>
</dbReference>
<feature type="domain" description="RNase H type-1" evidence="1">
    <location>
        <begin position="46"/>
        <end position="138"/>
    </location>
</feature>
<dbReference type="PANTHER" id="PTHR47074:SF11">
    <property type="entry name" value="REVERSE TRANSCRIPTASE-LIKE PROTEIN"/>
    <property type="match status" value="1"/>
</dbReference>